<keyword evidence="3" id="KW-1185">Reference proteome</keyword>
<evidence type="ECO:0000259" key="1">
    <source>
        <dbReference type="PROSITE" id="PS51725"/>
    </source>
</evidence>
<dbReference type="InterPro" id="IPR011008">
    <property type="entry name" value="Dimeric_a/b-barrel"/>
</dbReference>
<dbReference type="Pfam" id="PF03992">
    <property type="entry name" value="ABM"/>
    <property type="match status" value="1"/>
</dbReference>
<dbReference type="PROSITE" id="PS51725">
    <property type="entry name" value="ABM"/>
    <property type="match status" value="1"/>
</dbReference>
<protein>
    <submittedName>
        <fullName evidence="2">Antibiotic biosynthesis monooxygenase</fullName>
    </submittedName>
</protein>
<keyword evidence="2" id="KW-0503">Monooxygenase</keyword>
<dbReference type="AlphaFoldDB" id="A0A6G4ADQ3"/>
<dbReference type="Proteomes" id="UP000476310">
    <property type="component" value="Unassembled WGS sequence"/>
</dbReference>
<dbReference type="GO" id="GO:0004497">
    <property type="term" value="F:monooxygenase activity"/>
    <property type="evidence" value="ECO:0007669"/>
    <property type="project" value="UniProtKB-KW"/>
</dbReference>
<accession>A0A6G4ADQ3</accession>
<dbReference type="Gene3D" id="3.30.70.100">
    <property type="match status" value="1"/>
</dbReference>
<proteinExistence type="predicted"/>
<dbReference type="InterPro" id="IPR007138">
    <property type="entry name" value="ABM_dom"/>
</dbReference>
<organism evidence="2 3">
    <name type="scientific">Streptomyces rhizosphaericus</name>
    <dbReference type="NCBI Taxonomy" id="114699"/>
    <lineage>
        <taxon>Bacteria</taxon>
        <taxon>Bacillati</taxon>
        <taxon>Actinomycetota</taxon>
        <taxon>Actinomycetes</taxon>
        <taxon>Kitasatosporales</taxon>
        <taxon>Streptomycetaceae</taxon>
        <taxon>Streptomyces</taxon>
        <taxon>Streptomyces violaceusniger group</taxon>
    </lineage>
</organism>
<evidence type="ECO:0000313" key="2">
    <source>
        <dbReference type="EMBL" id="NEW71402.1"/>
    </source>
</evidence>
<keyword evidence="2" id="KW-0560">Oxidoreductase</keyword>
<feature type="domain" description="ABM" evidence="1">
    <location>
        <begin position="8"/>
        <end position="96"/>
    </location>
</feature>
<comment type="caution">
    <text evidence="2">The sequence shown here is derived from an EMBL/GenBank/DDBJ whole genome shotgun (WGS) entry which is preliminary data.</text>
</comment>
<dbReference type="RefSeq" id="WP_164427085.1">
    <property type="nucleotide sequence ID" value="NZ_JAAIKT010000013.1"/>
</dbReference>
<evidence type="ECO:0000313" key="3">
    <source>
        <dbReference type="Proteomes" id="UP000476310"/>
    </source>
</evidence>
<dbReference type="SUPFAM" id="SSF54909">
    <property type="entry name" value="Dimeric alpha+beta barrel"/>
    <property type="match status" value="1"/>
</dbReference>
<sequence>MADGPGTFRVLLRMQIKHGMEREFEETWGRVGEVITRQPANLGQWLSRSVEEPSVYYIVSDWVDEPSFREFERSEEHVAHRTKLHPYRDGGSMVTMRTVLRMVGAGEGVAR</sequence>
<gene>
    <name evidence="2" type="ORF">G4H13_13555</name>
</gene>
<dbReference type="EMBL" id="JAAIKT010000013">
    <property type="protein sequence ID" value="NEW71402.1"/>
    <property type="molecule type" value="Genomic_DNA"/>
</dbReference>
<reference evidence="2" key="1">
    <citation type="submission" date="2020-02" db="EMBL/GenBank/DDBJ databases">
        <title>A new Streptomyces sp. for controlling soil-borne diseases.</title>
        <authorList>
            <person name="Li X."/>
            <person name="Tian Y."/>
            <person name="Gao K."/>
        </authorList>
    </citation>
    <scope>NUCLEOTIDE SEQUENCE [LARGE SCALE GENOMIC DNA]</scope>
    <source>
        <strain evidence="2">0250</strain>
    </source>
</reference>
<name>A0A6G4ADQ3_9ACTN</name>